<keyword evidence="1" id="KW-0472">Membrane</keyword>
<evidence type="ECO:0000313" key="3">
    <source>
        <dbReference type="Proteomes" id="UP000248795"/>
    </source>
</evidence>
<dbReference type="RefSeq" id="WP_111199883.1">
    <property type="nucleotide sequence ID" value="NZ_QKVK01000009.1"/>
</dbReference>
<dbReference type="InterPro" id="IPR043129">
    <property type="entry name" value="ATPase_NBD"/>
</dbReference>
<evidence type="ECO:0000313" key="2">
    <source>
        <dbReference type="EMBL" id="PZF75689.1"/>
    </source>
</evidence>
<dbReference type="InterPro" id="IPR052534">
    <property type="entry name" value="Extracell_DNA_Util/SecSys_Comp"/>
</dbReference>
<dbReference type="InterPro" id="IPR007813">
    <property type="entry name" value="PilN"/>
</dbReference>
<dbReference type="EMBL" id="QKVK01000009">
    <property type="protein sequence ID" value="PZF75689.1"/>
    <property type="molecule type" value="Genomic_DNA"/>
</dbReference>
<sequence>MDDGNMTFSASSIWNGLRLPVLALAEELALRRAAGEHPAIQLRVAAAGIEVRRAGSAEPVLVTGRPQQALQEITRQLAVAPGTAVEICFAADQSISQQIVLPQQPVDVLRAIVRNKVEGLAPWPLAQCLHGMRVSLIAGDPQHVCVDVAVVSRALLDDLAATLRQKGVEVKAVSVLLPDGEAVSIELGGDDVRRAARLRAAHIARAAAVLLVLLTGLGLFWVYQTSAEASRLEARSATLMASLRPGGVPAGETPLVSAANRLMQARRERIPAVAVLEELSKLLPDTVHLLSLDLEGDQVTIKGQGSGVPDLIQILEASPDFQAVNFAAATELDQNSNAEVFSLIATLEMAPQPGAGPAPEAAQ</sequence>
<dbReference type="SUPFAM" id="SSF53067">
    <property type="entry name" value="Actin-like ATPase domain"/>
    <property type="match status" value="1"/>
</dbReference>
<evidence type="ECO:0000256" key="1">
    <source>
        <dbReference type="SAM" id="Phobius"/>
    </source>
</evidence>
<gene>
    <name evidence="2" type="ORF">DK847_17785</name>
</gene>
<dbReference type="AlphaFoldDB" id="A0A2W2BHP8"/>
<protein>
    <submittedName>
        <fullName evidence="2">Uncharacterized protein</fullName>
    </submittedName>
</protein>
<feature type="transmembrane region" description="Helical" evidence="1">
    <location>
        <begin position="203"/>
        <end position="223"/>
    </location>
</feature>
<keyword evidence="1" id="KW-1133">Transmembrane helix</keyword>
<comment type="caution">
    <text evidence="2">The sequence shown here is derived from an EMBL/GenBank/DDBJ whole genome shotgun (WGS) entry which is preliminary data.</text>
</comment>
<name>A0A2W2BHP8_9HYPH</name>
<accession>A0A2W2BHP8</accession>
<reference evidence="3" key="1">
    <citation type="submission" date="2018-06" db="EMBL/GenBank/DDBJ databases">
        <title>Aestuariibacter litoralis strain KCTC 52945T.</title>
        <authorList>
            <person name="Li X."/>
            <person name="Salam N."/>
            <person name="Li J.-L."/>
            <person name="Chen Y.-M."/>
            <person name="Yang Z.-W."/>
            <person name="Zhang L.-Y."/>
            <person name="Han M.-X."/>
            <person name="Xiao M."/>
            <person name="Li W.-J."/>
        </authorList>
    </citation>
    <scope>NUCLEOTIDE SEQUENCE [LARGE SCALE GENOMIC DNA]</scope>
    <source>
        <strain evidence="3">KCTC 52945</strain>
    </source>
</reference>
<dbReference type="Proteomes" id="UP000248795">
    <property type="component" value="Unassembled WGS sequence"/>
</dbReference>
<dbReference type="PANTHER" id="PTHR40278:SF1">
    <property type="entry name" value="DNA UTILIZATION PROTEIN HOFN"/>
    <property type="match status" value="1"/>
</dbReference>
<keyword evidence="3" id="KW-1185">Reference proteome</keyword>
<dbReference type="Pfam" id="PF05137">
    <property type="entry name" value="PilN"/>
    <property type="match status" value="1"/>
</dbReference>
<dbReference type="PANTHER" id="PTHR40278">
    <property type="entry name" value="DNA UTILIZATION PROTEIN HOFN"/>
    <property type="match status" value="1"/>
</dbReference>
<keyword evidence="1" id="KW-0812">Transmembrane</keyword>
<proteinExistence type="predicted"/>
<organism evidence="2 3">
    <name type="scientific">Aestuariivirga litoralis</name>
    <dbReference type="NCBI Taxonomy" id="2650924"/>
    <lineage>
        <taxon>Bacteria</taxon>
        <taxon>Pseudomonadati</taxon>
        <taxon>Pseudomonadota</taxon>
        <taxon>Alphaproteobacteria</taxon>
        <taxon>Hyphomicrobiales</taxon>
        <taxon>Aestuariivirgaceae</taxon>
        <taxon>Aestuariivirga</taxon>
    </lineage>
</organism>